<sequence>MKPYKICTALLGLIFFPRVLDCLPQRIDCDSLMLAIYMAAEAGNPYFRLGYNSLGADSSIHSNDHVVIACMLLIPRVLDCLPQRIDCDSLMLAIYMAADTIEAVYIYIHKNNELFVLWIVQRIFSIPETIEATDSCL</sequence>
<dbReference type="Pfam" id="PF26217">
    <property type="entry name" value="GDPGP1_N"/>
    <property type="match status" value="1"/>
</dbReference>
<reference evidence="3" key="2">
    <citation type="journal article" date="2023" name="Int. J. Mol. Sci.">
        <title>De Novo Assembly and Annotation of 11 Diverse Shrub Willow (Salix) Genomes Reveals Novel Gene Organization in Sex-Linked Regions.</title>
        <authorList>
            <person name="Hyden B."/>
            <person name="Feng K."/>
            <person name="Yates T.B."/>
            <person name="Jawdy S."/>
            <person name="Cereghino C."/>
            <person name="Smart L.B."/>
            <person name="Muchero W."/>
        </authorList>
    </citation>
    <scope>NUCLEOTIDE SEQUENCE</scope>
    <source>
        <tissue evidence="3">Shoot tip</tissue>
    </source>
</reference>
<dbReference type="EMBL" id="JAPFFI010000013">
    <property type="protein sequence ID" value="KAJ6371511.1"/>
    <property type="molecule type" value="Genomic_DNA"/>
</dbReference>
<reference evidence="3" key="1">
    <citation type="submission" date="2022-10" db="EMBL/GenBank/DDBJ databases">
        <authorList>
            <person name="Hyden B.L."/>
            <person name="Feng K."/>
            <person name="Yates T."/>
            <person name="Jawdy S."/>
            <person name="Smart L.B."/>
            <person name="Muchero W."/>
        </authorList>
    </citation>
    <scope>NUCLEOTIDE SEQUENCE</scope>
    <source>
        <tissue evidence="3">Shoot tip</tissue>
    </source>
</reference>
<dbReference type="Proteomes" id="UP001141253">
    <property type="component" value="Chromosome 17"/>
</dbReference>
<feature type="signal peptide" evidence="1">
    <location>
        <begin position="1"/>
        <end position="22"/>
    </location>
</feature>
<evidence type="ECO:0000313" key="4">
    <source>
        <dbReference type="Proteomes" id="UP001141253"/>
    </source>
</evidence>
<accession>A0ABQ9B329</accession>
<keyword evidence="4" id="KW-1185">Reference proteome</keyword>
<name>A0ABQ9B329_9ROSI</name>
<dbReference type="PANTHER" id="PTHR20884">
    <property type="entry name" value="GDP-D-GLUCOSE PHOSPHORYLASE 1"/>
    <property type="match status" value="1"/>
</dbReference>
<evidence type="ECO:0000256" key="1">
    <source>
        <dbReference type="SAM" id="SignalP"/>
    </source>
</evidence>
<evidence type="ECO:0000259" key="2">
    <source>
        <dbReference type="Pfam" id="PF26217"/>
    </source>
</evidence>
<comment type="caution">
    <text evidence="3">The sequence shown here is derived from an EMBL/GenBank/DDBJ whole genome shotgun (WGS) entry which is preliminary data.</text>
</comment>
<organism evidence="3 4">
    <name type="scientific">Salix suchowensis</name>
    <dbReference type="NCBI Taxonomy" id="1278906"/>
    <lineage>
        <taxon>Eukaryota</taxon>
        <taxon>Viridiplantae</taxon>
        <taxon>Streptophyta</taxon>
        <taxon>Embryophyta</taxon>
        <taxon>Tracheophyta</taxon>
        <taxon>Spermatophyta</taxon>
        <taxon>Magnoliopsida</taxon>
        <taxon>eudicotyledons</taxon>
        <taxon>Gunneridae</taxon>
        <taxon>Pentapetalae</taxon>
        <taxon>rosids</taxon>
        <taxon>fabids</taxon>
        <taxon>Malpighiales</taxon>
        <taxon>Salicaceae</taxon>
        <taxon>Saliceae</taxon>
        <taxon>Salix</taxon>
    </lineage>
</organism>
<keyword evidence="1" id="KW-0732">Signal</keyword>
<dbReference type="InterPro" id="IPR058866">
    <property type="entry name" value="GDPGP1_N"/>
</dbReference>
<proteinExistence type="predicted"/>
<gene>
    <name evidence="3" type="ORF">OIU77_001923</name>
</gene>
<feature type="domain" description="GDPGP1-like N-terminal" evidence="2">
    <location>
        <begin position="14"/>
        <end position="60"/>
    </location>
</feature>
<feature type="chain" id="PRO_5047323641" description="GDPGP1-like N-terminal domain-containing protein" evidence="1">
    <location>
        <begin position="23"/>
        <end position="137"/>
    </location>
</feature>
<evidence type="ECO:0000313" key="3">
    <source>
        <dbReference type="EMBL" id="KAJ6371511.1"/>
    </source>
</evidence>
<dbReference type="PANTHER" id="PTHR20884:SF21">
    <property type="entry name" value="GDP-L-GALACTOSE PHOSPHORYLASE 1"/>
    <property type="match status" value="1"/>
</dbReference>
<protein>
    <recommendedName>
        <fullName evidence="2">GDPGP1-like N-terminal domain-containing protein</fullName>
    </recommendedName>
</protein>
<dbReference type="InterPro" id="IPR026506">
    <property type="entry name" value="GDPGP"/>
</dbReference>